<gene>
    <name evidence="2" type="ORF">KS4_29370</name>
</gene>
<keyword evidence="1" id="KW-0472">Membrane</keyword>
<dbReference type="RefSeq" id="WP_145079303.1">
    <property type="nucleotide sequence ID" value="NZ_CP036425.1"/>
</dbReference>
<dbReference type="KEGG" id="pcor:KS4_29370"/>
<protein>
    <submittedName>
        <fullName evidence="2">Uncharacterized protein</fullName>
    </submittedName>
</protein>
<evidence type="ECO:0000256" key="1">
    <source>
        <dbReference type="SAM" id="Phobius"/>
    </source>
</evidence>
<evidence type="ECO:0000313" key="2">
    <source>
        <dbReference type="EMBL" id="QDU34861.1"/>
    </source>
</evidence>
<name>A0A517YXB6_9BACT</name>
<proteinExistence type="predicted"/>
<feature type="transmembrane region" description="Helical" evidence="1">
    <location>
        <begin position="47"/>
        <end position="64"/>
    </location>
</feature>
<feature type="transmembrane region" description="Helical" evidence="1">
    <location>
        <begin position="22"/>
        <end position="41"/>
    </location>
</feature>
<dbReference type="AlphaFoldDB" id="A0A517YXB6"/>
<keyword evidence="3" id="KW-1185">Reference proteome</keyword>
<keyword evidence="1" id="KW-0812">Transmembrane</keyword>
<organism evidence="2 3">
    <name type="scientific">Poriferisphaera corsica</name>
    <dbReference type="NCBI Taxonomy" id="2528020"/>
    <lineage>
        <taxon>Bacteria</taxon>
        <taxon>Pseudomonadati</taxon>
        <taxon>Planctomycetota</taxon>
        <taxon>Phycisphaerae</taxon>
        <taxon>Phycisphaerales</taxon>
        <taxon>Phycisphaeraceae</taxon>
        <taxon>Poriferisphaera</taxon>
    </lineage>
</organism>
<accession>A0A517YXB6</accession>
<evidence type="ECO:0000313" key="3">
    <source>
        <dbReference type="Proteomes" id="UP000317369"/>
    </source>
</evidence>
<dbReference type="EMBL" id="CP036425">
    <property type="protein sequence ID" value="QDU34861.1"/>
    <property type="molecule type" value="Genomic_DNA"/>
</dbReference>
<dbReference type="Proteomes" id="UP000317369">
    <property type="component" value="Chromosome"/>
</dbReference>
<sequence length="188" mass="21464">MSVEQEETDCLKVRVGRWWGRMVLLCIAIGAGFGLWARWIYISDGELVVAWLVVSAMLVISAVYQQIEIDRVNREVRWKWLLFGLLVLWTKKMGFECVDGVKLIDDGFGKGADRTERWAVAVMLNGRYVEVQRFEEGEAGNWEEVREKANKMAIGLSDMMRVPLTYGVSAMEQGGVDDEYDDDEGAWL</sequence>
<keyword evidence="1" id="KW-1133">Transmembrane helix</keyword>
<reference evidence="2 3" key="1">
    <citation type="submission" date="2019-02" db="EMBL/GenBank/DDBJ databases">
        <title>Deep-cultivation of Planctomycetes and their phenomic and genomic characterization uncovers novel biology.</title>
        <authorList>
            <person name="Wiegand S."/>
            <person name="Jogler M."/>
            <person name="Boedeker C."/>
            <person name="Pinto D."/>
            <person name="Vollmers J."/>
            <person name="Rivas-Marin E."/>
            <person name="Kohn T."/>
            <person name="Peeters S.H."/>
            <person name="Heuer A."/>
            <person name="Rast P."/>
            <person name="Oberbeckmann S."/>
            <person name="Bunk B."/>
            <person name="Jeske O."/>
            <person name="Meyerdierks A."/>
            <person name="Storesund J.E."/>
            <person name="Kallscheuer N."/>
            <person name="Luecker S."/>
            <person name="Lage O.M."/>
            <person name="Pohl T."/>
            <person name="Merkel B.J."/>
            <person name="Hornburger P."/>
            <person name="Mueller R.-W."/>
            <person name="Bruemmer F."/>
            <person name="Labrenz M."/>
            <person name="Spormann A.M."/>
            <person name="Op den Camp H."/>
            <person name="Overmann J."/>
            <person name="Amann R."/>
            <person name="Jetten M.S.M."/>
            <person name="Mascher T."/>
            <person name="Medema M.H."/>
            <person name="Devos D.P."/>
            <person name="Kaster A.-K."/>
            <person name="Ovreas L."/>
            <person name="Rohde M."/>
            <person name="Galperin M.Y."/>
            <person name="Jogler C."/>
        </authorList>
    </citation>
    <scope>NUCLEOTIDE SEQUENCE [LARGE SCALE GENOMIC DNA]</scope>
    <source>
        <strain evidence="2 3">KS4</strain>
    </source>
</reference>